<comment type="caution">
    <text evidence="1">The sequence shown here is derived from an EMBL/GenBank/DDBJ whole genome shotgun (WGS) entry which is preliminary data.</text>
</comment>
<protein>
    <submittedName>
        <fullName evidence="1">Uncharacterized protein</fullName>
    </submittedName>
</protein>
<reference evidence="1" key="1">
    <citation type="submission" date="2022-04" db="EMBL/GenBank/DDBJ databases">
        <title>Jade perch genome.</title>
        <authorList>
            <person name="Chao B."/>
        </authorList>
    </citation>
    <scope>NUCLEOTIDE SEQUENCE</scope>
    <source>
        <strain evidence="1">CB-2022</strain>
    </source>
</reference>
<accession>A0ACB8W7P7</accession>
<evidence type="ECO:0000313" key="1">
    <source>
        <dbReference type="EMBL" id="KAI3363751.1"/>
    </source>
</evidence>
<sequence>MKRPKQQTGPLSFLNFFSRKPKSEPKPERPVEAWPKEEVAITLTPSEHPDQSLTLCMGRFFTYMTELYNSAASVIAHRTSTSQQKRLENQEFLEEKEEEEEGRRQRLRRPRTGAATAECVGGASSGSTGVLSLSSSSQEQLLDEHLEECPLCLLSQPRCHFPRLSSCSHRTCSDCLRQYLRIEISESRVGIACPQCPETLAPLDVRAILDDRALLERFEEYQLRRFLAADPDTRWCPAPDCSYAVIAYGCAECPKLSCGREGCDTEFCYHCRQLWHPNQTCDQARRQRARHTSGGNDASTLYVFNEEPGGDAEEIKACPRCGAYIMKTNDGSCNRMNCTVCACQFCWLCMQEITDVHYLSPSGCTFWGKKPWSQTRKVLWQVGMLLGAPVVISLIAGIAIPVIIVGIPIYMGRKVHGRCKKNNISGSKHYLTVASGVMMSVFVSPVIAAVTVGVGVPLMLTYVYGVVPMSLCRNGWCRPQSEPPETHKIQLEDLASFSDHWTGQNNSTLSDTSVQEVRVSVQEVGVLPSTSTTPPELDSYEELDEATKHHGYTQQDSQSDCEVVIVPDSKLDDAQALSLREGTNIEVRVEIETHPRGARQSSLSSILSSRSLSAESLGQSQSQPQDYLCASELEERQEGGRGGDGEEQEGREKPGGEAEGAPAGGGSCWRRLLSADGGGEDTPLTLETVRWVLISLSLSLSLCWGEETGGGDSGRQLDSLLSPSFSVSLPSFLLLFLLFSLDHPPSSSSHPPPPPSPTSTSCGPEPGGDPPAGEQTRLGMDALKSAGRAIIKSPGVPRHTWGTSKHEMKGQSAKPCHTIGGEQRESEGPLCRPQLCCPADVSKCPCSYKPLAAISASALVFRLTPELPENWTDTKETLLEGMVFNVKYLGMTMVGQPKGEDMASAAIRRIVATARASAKKFRKVTLTVSPKGIIITDTETTDLVENVSIYRISYCTADKTQDKVFAYVSQSQFNETLECHAFLCQKKKIAQAVTLTVAQAFKVALDLWEVAQEDKSKRARNCCSCAASNGQTESTDTQCVPADPEAHKPAGMEEKLRRPFFSASLSSPRSNPTRRRPIKHDSWDVEDGLDDAFSRLAESHSESVSDNAALSPQGISDESLSSICNNESDTQLTAEIRQKSYHRPRDQQKTQNSIHDLN</sequence>
<name>A0ACB8W7P7_9TELE</name>
<dbReference type="Proteomes" id="UP000831701">
    <property type="component" value="Chromosome 13"/>
</dbReference>
<gene>
    <name evidence="1" type="ORF">L3Q82_001365</name>
</gene>
<keyword evidence="2" id="KW-1185">Reference proteome</keyword>
<dbReference type="EMBL" id="CM041543">
    <property type="protein sequence ID" value="KAI3363751.1"/>
    <property type="molecule type" value="Genomic_DNA"/>
</dbReference>
<proteinExistence type="predicted"/>
<organism evidence="1 2">
    <name type="scientific">Scortum barcoo</name>
    <name type="common">barcoo grunter</name>
    <dbReference type="NCBI Taxonomy" id="214431"/>
    <lineage>
        <taxon>Eukaryota</taxon>
        <taxon>Metazoa</taxon>
        <taxon>Chordata</taxon>
        <taxon>Craniata</taxon>
        <taxon>Vertebrata</taxon>
        <taxon>Euteleostomi</taxon>
        <taxon>Actinopterygii</taxon>
        <taxon>Neopterygii</taxon>
        <taxon>Teleostei</taxon>
        <taxon>Neoteleostei</taxon>
        <taxon>Acanthomorphata</taxon>
        <taxon>Eupercaria</taxon>
        <taxon>Centrarchiformes</taxon>
        <taxon>Terapontoidei</taxon>
        <taxon>Terapontidae</taxon>
        <taxon>Scortum</taxon>
    </lineage>
</organism>
<evidence type="ECO:0000313" key="2">
    <source>
        <dbReference type="Proteomes" id="UP000831701"/>
    </source>
</evidence>